<organism evidence="2">
    <name type="scientific">Salinispora arenicola (strain CNS-205)</name>
    <dbReference type="NCBI Taxonomy" id="391037"/>
    <lineage>
        <taxon>Bacteria</taxon>
        <taxon>Bacillati</taxon>
        <taxon>Actinomycetota</taxon>
        <taxon>Actinomycetes</taxon>
        <taxon>Micromonosporales</taxon>
        <taxon>Micromonosporaceae</taxon>
        <taxon>Salinispora</taxon>
    </lineage>
</organism>
<dbReference type="EMBL" id="CP000850">
    <property type="protein sequence ID" value="ABV97124.1"/>
    <property type="molecule type" value="Genomic_DNA"/>
</dbReference>
<feature type="region of interest" description="Disordered" evidence="1">
    <location>
        <begin position="92"/>
        <end position="136"/>
    </location>
</feature>
<feature type="compositionally biased region" description="Basic and acidic residues" evidence="1">
    <location>
        <begin position="92"/>
        <end position="103"/>
    </location>
</feature>
<name>A8M699_SALAI</name>
<evidence type="ECO:0000313" key="2">
    <source>
        <dbReference type="EMBL" id="ABV97124.1"/>
    </source>
</evidence>
<reference evidence="2" key="1">
    <citation type="submission" date="2007-10" db="EMBL/GenBank/DDBJ databases">
        <title>Complete sequence of Salinispora arenicola CNS-205.</title>
        <authorList>
            <consortium name="US DOE Joint Genome Institute"/>
            <person name="Copeland A."/>
            <person name="Lucas S."/>
            <person name="Lapidus A."/>
            <person name="Barry K."/>
            <person name="Glavina del Rio T."/>
            <person name="Dalin E."/>
            <person name="Tice H."/>
            <person name="Pitluck S."/>
            <person name="Foster B."/>
            <person name="Schmutz J."/>
            <person name="Larimer F."/>
            <person name="Land M."/>
            <person name="Hauser L."/>
            <person name="Kyrpides N."/>
            <person name="Ivanova N."/>
            <person name="Jensen P.R."/>
            <person name="Moore B.S."/>
            <person name="Penn K."/>
            <person name="Jenkins C."/>
            <person name="Udwary D."/>
            <person name="Xiang L."/>
            <person name="Gontang E."/>
            <person name="Richardson P."/>
        </authorList>
    </citation>
    <scope>NUCLEOTIDE SEQUENCE [LARGE SCALE GENOMIC DNA]</scope>
    <source>
        <strain evidence="2">CNS-205</strain>
    </source>
</reference>
<gene>
    <name evidence="2" type="ordered locus">Sare_1217</name>
</gene>
<accession>A8M699</accession>
<evidence type="ECO:0000256" key="1">
    <source>
        <dbReference type="SAM" id="MobiDB-lite"/>
    </source>
</evidence>
<dbReference type="HOGENOM" id="CLU_1089448_0_0_11"/>
<protein>
    <submittedName>
        <fullName evidence="2">Uncharacterized protein</fullName>
    </submittedName>
</protein>
<dbReference type="AlphaFoldDB" id="A8M699"/>
<dbReference type="STRING" id="391037.Sare_1217"/>
<dbReference type="KEGG" id="saq:Sare_1217"/>
<proteinExistence type="predicted"/>
<dbReference type="eggNOG" id="ENOG50323RU">
    <property type="taxonomic scope" value="Bacteria"/>
</dbReference>
<sequence length="255" mass="28486">MHVSKQSASLLDQATANARRRRRRAVRRWLERHPTARGAARGGRWAWRRRGQVAAAARWTGRRFRPVEATVIRCGYCGQSVPMAEAEQHIERHNRAGARETTRPRRPAPTATPRKPAPRPRPTPDSTPTRSAYTTTERTLMGTQETTALSRAARVVGEMDPATAWDLDAQLAGMATAVLALAENVGQWVERLDAMRLDPRVTGPTADAIAQLAEASGTFSRSRLVFRRLYAAQFEAAETAVRQVRRQDFWDQKAA</sequence>